<feature type="domain" description="VPS13-like middle region" evidence="6">
    <location>
        <begin position="1278"/>
        <end position="2148"/>
    </location>
</feature>
<evidence type="ECO:0000313" key="10">
    <source>
        <dbReference type="Proteomes" id="UP000245609"/>
    </source>
</evidence>
<dbReference type="GO" id="GO:0006869">
    <property type="term" value="P:lipid transport"/>
    <property type="evidence" value="ECO:0007669"/>
    <property type="project" value="UniProtKB-KW"/>
</dbReference>
<feature type="compositionally biased region" description="Polar residues" evidence="4">
    <location>
        <begin position="1568"/>
        <end position="1582"/>
    </location>
</feature>
<evidence type="ECO:0000256" key="1">
    <source>
        <dbReference type="ARBA" id="ARBA00006545"/>
    </source>
</evidence>
<feature type="domain" description="Vacuolar protein sorting-associated protein 13 VPS13 adaptor binding" evidence="7">
    <location>
        <begin position="2297"/>
        <end position="2620"/>
    </location>
</feature>
<name>A0A2T9ZE08_9FUNG</name>
<feature type="region of interest" description="Disordered" evidence="4">
    <location>
        <begin position="1127"/>
        <end position="1184"/>
    </location>
</feature>
<dbReference type="InterPro" id="IPR009543">
    <property type="entry name" value="VPS13_VAB"/>
</dbReference>
<evidence type="ECO:0000256" key="3">
    <source>
        <dbReference type="ARBA" id="ARBA00023055"/>
    </source>
</evidence>
<evidence type="ECO:0008006" key="11">
    <source>
        <dbReference type="Google" id="ProtNLM"/>
    </source>
</evidence>
<feature type="region of interest" description="Disordered" evidence="4">
    <location>
        <begin position="3866"/>
        <end position="3885"/>
    </location>
</feature>
<dbReference type="Pfam" id="PF25036">
    <property type="entry name" value="VPS13_VAB"/>
    <property type="match status" value="2"/>
</dbReference>
<feature type="region of interest" description="Disordered" evidence="4">
    <location>
        <begin position="2146"/>
        <end position="2167"/>
    </location>
</feature>
<feature type="compositionally biased region" description="Polar residues" evidence="4">
    <location>
        <begin position="3158"/>
        <end position="3180"/>
    </location>
</feature>
<comment type="caution">
    <text evidence="9">The sequence shown here is derived from an EMBL/GenBank/DDBJ whole genome shotgun (WGS) entry which is preliminary data.</text>
</comment>
<evidence type="ECO:0000259" key="6">
    <source>
        <dbReference type="Pfam" id="PF25033"/>
    </source>
</evidence>
<dbReference type="STRING" id="133381.A0A2T9ZE08"/>
<evidence type="ECO:0000259" key="5">
    <source>
        <dbReference type="Pfam" id="PF12624"/>
    </source>
</evidence>
<dbReference type="PANTHER" id="PTHR16166">
    <property type="entry name" value="VACUOLAR PROTEIN SORTING-ASSOCIATED PROTEIN VPS13"/>
    <property type="match status" value="1"/>
</dbReference>
<dbReference type="InterPro" id="IPR056748">
    <property type="entry name" value="VPS13-like_C"/>
</dbReference>
<dbReference type="GO" id="GO:0045053">
    <property type="term" value="P:protein retention in Golgi apparatus"/>
    <property type="evidence" value="ECO:0007669"/>
    <property type="project" value="TreeGrafter"/>
</dbReference>
<evidence type="ECO:0000256" key="2">
    <source>
        <dbReference type="ARBA" id="ARBA00022448"/>
    </source>
</evidence>
<feature type="region of interest" description="Disordered" evidence="4">
    <location>
        <begin position="3267"/>
        <end position="3292"/>
    </location>
</feature>
<feature type="compositionally biased region" description="Basic and acidic residues" evidence="4">
    <location>
        <begin position="1685"/>
        <end position="1702"/>
    </location>
</feature>
<keyword evidence="3" id="KW-0445">Lipid transport</keyword>
<dbReference type="PANTHER" id="PTHR16166:SF93">
    <property type="entry name" value="INTERMEMBRANE LIPID TRANSFER PROTEIN VPS13"/>
    <property type="match status" value="1"/>
</dbReference>
<dbReference type="InterPro" id="IPR026847">
    <property type="entry name" value="VPS13"/>
</dbReference>
<feature type="domain" description="Vacuolar protein sorting-associated protein 13 VPS13 adaptor binding" evidence="7">
    <location>
        <begin position="2697"/>
        <end position="3041"/>
    </location>
</feature>
<dbReference type="Pfam" id="PF12624">
    <property type="entry name" value="VPS13_N"/>
    <property type="match status" value="1"/>
</dbReference>
<dbReference type="OrthoDB" id="428159at2759"/>
<keyword evidence="2" id="KW-0813">Transport</keyword>
<feature type="region of interest" description="Disordered" evidence="4">
    <location>
        <begin position="1568"/>
        <end position="1591"/>
    </location>
</feature>
<feature type="region of interest" description="Disordered" evidence="4">
    <location>
        <begin position="849"/>
        <end position="928"/>
    </location>
</feature>
<organism evidence="9 10">
    <name type="scientific">Smittium megazygosporum</name>
    <dbReference type="NCBI Taxonomy" id="133381"/>
    <lineage>
        <taxon>Eukaryota</taxon>
        <taxon>Fungi</taxon>
        <taxon>Fungi incertae sedis</taxon>
        <taxon>Zoopagomycota</taxon>
        <taxon>Kickxellomycotina</taxon>
        <taxon>Harpellomycetes</taxon>
        <taxon>Harpellales</taxon>
        <taxon>Legeriomycetaceae</taxon>
        <taxon>Smittium</taxon>
    </lineage>
</organism>
<dbReference type="InterPro" id="IPR056747">
    <property type="entry name" value="VPS13-like_M"/>
</dbReference>
<reference evidence="9 10" key="1">
    <citation type="journal article" date="2018" name="MBio">
        <title>Comparative Genomics Reveals the Core Gene Toolbox for the Fungus-Insect Symbiosis.</title>
        <authorList>
            <person name="Wang Y."/>
            <person name="Stata M."/>
            <person name="Wang W."/>
            <person name="Stajich J.E."/>
            <person name="White M.M."/>
            <person name="Moncalvo J.M."/>
        </authorList>
    </citation>
    <scope>NUCLEOTIDE SEQUENCE [LARGE SCALE GENOMIC DNA]</scope>
    <source>
        <strain evidence="9 10">SC-DP-2</strain>
    </source>
</reference>
<feature type="region of interest" description="Disordered" evidence="4">
    <location>
        <begin position="1946"/>
        <end position="2004"/>
    </location>
</feature>
<feature type="compositionally biased region" description="Polar residues" evidence="4">
    <location>
        <begin position="2184"/>
        <end position="2199"/>
    </location>
</feature>
<proteinExistence type="inferred from homology"/>
<sequence length="3921" mass="437548">MLEGVVTSILNKFLGDYVDNLETKQLQLGIWKGDVTLNDLNLRKDALDGLHLPINVTSGKIGCLTLTIPWSNLTGQPVKLSIEALTLVCQLKPEKKPTKGEEIQEQLRAQVQKMKELNELEMLQLGFLNDEAQKIENSSYYGKMVAKVIDNLQITIKNIHLKYIDDQSNSDRRFSAGIVLPSLTLVSTNENWEKSFIQNMSSTIRKLVSLENLYIYWDNFTETCSDHPDLDLSDPGDILDPSRHLSIINPISGTAKLSINKQKEQEKSNINVDLEFDQFAITLDELQYHDILLLLTNFSNFQSRAKYLRFLPNPGIASEQVPRAMWKFALNCVSYEIDMRRKSWLWENIKKKCQMRRDYIRLYIISKTGATMSELDSSLLSDFENDLSFDEIKLFRQLSIPAIKKYYKKNREKKAAGASSVNKSKSSWSSSWLGWASGYSEPSTEDTETQITEDDLNDLMNALDSEDIKYDSHDFTVEGSIFTINASLRKSLLELVSVSDKKRNTILSILGENVLAHFVQLNQNMKVDLTVENFRVDDGTVVGSFFPQMVKMRQVSVSDGSNSFIPFLQVKYEQNPVDGHADSVIRLVSQSLDIVLNPAAIKEIKRFFEPPSSTVSSVQGLVDATSKSMAGLQSLTRSGVEYAIQTHKRLDLQIDFQAPVFIIPSNVTDPNEFSAILDLGHLYISSDFVSSDTVKKITGLTGDQLSKQEEIESMNLMFDWLSVKLQKTQLIVGPNFAVCNEAVVGQNTNKKLHLVDKVELNFKLGLCILNTRSANIPQIIINGHLPKLHVLFSDMKYSLLMKTLDIVSSTFSFEETSQENQIEPQEYSAIGLLDSISNSRLNNIPISVNNNDGFQPDSLNDKDFNKKTTLSDTPDSGNISPETIKALSPESVEQPNQDFSKPSKSPDNASINPRSSNSEDSDSDNDEFYDTTADIYYDKSVDNASAGDTPMSRRLTETQVELADPDQQIVKLSFKIDNLTVELFESNSDPHEHDFPLANASVSKFSLDVQNRSLDLEVGIIIHQVTIEDLLSDFSSATPCALSNPKYLMYSSSSNTSYHSSKDTNEDVDLITVNYKRTQPGHPSFQPGNDTVGQKVDIAISSIHFTLIRRTVLKLYNYILNTFANNQTTPTQGNTSAKPSIDSLNFSNDNSASTSQRNPESAKPGLSNSSTSEDNDTSGGSEATNRFAGLDISGMGLDEYNNMNLSPWLQNALKTIKVDLSLRGIDLNLCDDYGSSIALLEVSMGTASIIIASEITLDAKIGEFSLIDTHNFDSLSFSTNDYSLYLHQRKLIYINGQELLGFSFKSFEKSSTSYPGYDYSVSLNVGTMNFILAKAPIQRLMEFGKNFAIMHGLFEKARTEMSEGASQLTETVVQGSSRTKINLTLSAPVITYFNDGLMPFEINEKSKASSKNSITACLGLLSVHNEFSVFSPTLKHSVEINSFYITLENVRISSDFFYITKDSPTHNDQTLDILENVTLSAEVDIALRGRNSQSLLPETKVVSSVDKLAINLTSQQYCFIMNMLNGVTSIFNSESFDSHALGLHFEENAVPQSILNLLSSEGNTTLIKSPATTSGGNVQQGKPSKGDSLKSRTVDVPQLDLILSLPKVQMELFDCNFDEFVDLENSSFTRIDLFDLSVKYRMKFDNSSILEISLNSVDAFDTRAHSKNYYTQFIGIKEKITELKAEGDNDNDSDRHEVKDTFETSTETVPDDAAEPKESFKLSTSTGTNSASNDSANPPQFLIQFDMEPTEPTVIRGTIDSPKLIFEPDHVLQQIKFFTLPFLSNNAPPQNTEISINVDNEDSANTKNPNVPFILKVKIKTPELIIFADPTDASSQALVLSIDELCISLHQIYSFRISEMDMILCRIDQRSTSSRSIVDPVTIKASIAMTPSTKPDSVSIDGNAVSGMDIKVDVSKLVFRFGIKEMTIMQLVVNQINHLISKALPKSDQTDKTPKTSPQADSAIFDSGSYSSQKIKGTEDAELNSPKISTENLPPVSFNKESSPGDSIVEKMNVNVDGIQAILIHDKLDIPVLNLSIKKFLITASNWSSNLYGNSDVVLTAMFFNFYNTHWEPIIEPWNFNVNVCHMGFDSPDPKFDKILKEATRDALKITLSSNERINIDIAHSGIRCLLIPYLNKEIFDETDFTKDNSDESSSPSPNAQPKSKDSLLESVLKADPSAFESKPFSSTEKLNKTKSTVSAKDPPLNEGLNLLRNSSLRMSKVSVKNELPTRDTTQPVHTKGKKDPYIIHNKTGLDCYIWVDLPQGSSGSNYEHLKPVLLKNGDSMPWSFMTSKALRESLGNSLTQLGIQFTNGLWEWVRRVEVGMEDVKYYKLSPAVDGTTYLLAVEVSLDYKKLINNVVLRSPLVVENKTVIPVEMCMVDYRGKLRSDITKIQPGEKFPVSLLLCDQYAIKVRPESAFGYKWSEQFIYWRDFLSPNKENVLTCTPVSMLATSIPHFNLNFSSTFDNSQGKVFKYPIMKLTISSPLEVQNLLPFSIQFRVLDNTDGTNWSNVLPSGEISSVHSVKLNHLVLMSIRIPDANLDKCDGCVIETSNSDDYPVEPEIVMYDRHENKLSLKIQRSVISATRGSYLRVSIVAPYVLVNRTGLPIEFKSLSLLRSSTMVAGQQDAHFQSQIFETVEQETKGILEQSQKLFNDKLHFLRSIASSKGDDDPEKASDALAPNIAYKDQLSWGSVVSIGNKIKPVMFSYGGFDIRNRVMFKAGLSEWSKHISLDVIGYVDEVIIQLKAPPRFSDSKSLFRSLSLSSSASKPSKKYNLHLGMSIKPGHGKFVNTNFVVFSPRYIVKNNTNLPLFIKEVGSDNMKSLVPGQKAPFHYLLDSQNNKMCISVNIDSIRETLSLAGIALRNKESERSWNNTWSSPFFMNQIGKVFIRLPKPQSLAIYEAAPPNSAEGKDFAATPEKLTSVPLELTTILFSISVFMESEVIFISINRENGEWPFRIDNWTGFDILFWQSNPNQALDHPELTRATAINESTNKVSTFNSSNSKFNQEVGSGDKDNLSESFVVRKYTVLGYHSMPYTWDYLDVPSKNIILSLFGQTHKIPLQEAGFRTSFYINLDNFGLNKSVRKNRFIISVEMITQGSQQVLKIVSNDLKAKYAVQKSTLTESLSKVSIQEPRSSLELNDYSLVKKSGNLKPKDSITPSSIEGNIYAQNSGTRSSPDSESTDSIDPDDIPNFIFEISMVEGIGISLVNKDIVEILYVTLEGLNFKIQDSLKTRVYTLQIQWVQIDNQLYGAVFPTILFPSLVPRKQSVPDSSSVKSVKSSSSSSSESNMRKGLKPVFQLAAIRSKNENFADSYKNNYVSHSEDSQVIRRYKYVSLLLQELSVQLDEDLLEALMSFISFDIMIGDNSTAAVNAALKNDLMTLLAQNFETWYNSIRIDTIFNSPSFSVNDIPKIDIQYLTDISSILKLSGIIPIFNYIPEVPERFHFDLLILQPIKLNISFSRTAQLTNSSFSVGSSTEDAKVYRSNPLEYLFNILTMVLGNVNEVPIYLDALILENAHVSIPDLNDRLSKFYTSQFTSQLYRFVGGANVLGNPVGLFNTISSGVADIFYEPYQGIMMSDRPQDFGYGLAKGTASFFKKTVYGVSDSMSRFTDSIGKGFSAATLDEDFQSKRRMFRLQNKSDNAFRGFSHGAESFAKSITSGLTGVVTKPIHGAEKEGIGGFFSGVGKGIVGAVTKPFVGLFDLASNISEGIKNTTVAFDSTNIVRSRLPRPVNALKILENYNANEAVGFNWMRELNSGKYAYDYYLAYLELENSNLVVLVTYQNIVMFKILKRYSNKNTSSGKTPKISSKHATVEWETSVKDIKSAFLETGGITIQLLSERTSDSLIDVSIPTASNRESQISLVSTASRSSKASHKRSGVKGREDISSTPGFFIPISNQQRKKWFYNKIEEAIKASKSDI</sequence>
<dbReference type="Pfam" id="PF25037">
    <property type="entry name" value="VPS13_C"/>
    <property type="match status" value="1"/>
</dbReference>
<feature type="region of interest" description="Disordered" evidence="4">
    <location>
        <begin position="3156"/>
        <end position="3187"/>
    </location>
</feature>
<feature type="region of interest" description="Disordered" evidence="4">
    <location>
        <begin position="1685"/>
        <end position="1740"/>
    </location>
</feature>
<feature type="compositionally biased region" description="Polar residues" evidence="4">
    <location>
        <begin position="1127"/>
        <end position="1159"/>
    </location>
</feature>
<feature type="domain" description="Chorein N-terminal" evidence="5">
    <location>
        <begin position="1"/>
        <end position="861"/>
    </location>
</feature>
<gene>
    <name evidence="9" type="ORF">BB560_002703</name>
</gene>
<feature type="compositionally biased region" description="Polar residues" evidence="4">
    <location>
        <begin position="891"/>
        <end position="914"/>
    </location>
</feature>
<dbReference type="InterPro" id="IPR026854">
    <property type="entry name" value="VPS13_N"/>
</dbReference>
<feature type="compositionally biased region" description="Low complexity" evidence="4">
    <location>
        <begin position="3273"/>
        <end position="3289"/>
    </location>
</feature>
<feature type="region of interest" description="Disordered" evidence="4">
    <location>
        <begin position="2180"/>
        <end position="2212"/>
    </location>
</feature>
<keyword evidence="10" id="KW-1185">Reference proteome</keyword>
<feature type="compositionally biased region" description="Polar residues" evidence="4">
    <location>
        <begin position="1721"/>
        <end position="1738"/>
    </location>
</feature>
<evidence type="ECO:0000259" key="7">
    <source>
        <dbReference type="Pfam" id="PF25036"/>
    </source>
</evidence>
<evidence type="ECO:0000313" key="9">
    <source>
        <dbReference type="EMBL" id="PVV02833.1"/>
    </source>
</evidence>
<protein>
    <recommendedName>
        <fullName evidence="11">Vacuolar protein sorting-associated protein</fullName>
    </recommendedName>
</protein>
<dbReference type="GO" id="GO:0006623">
    <property type="term" value="P:protein targeting to vacuole"/>
    <property type="evidence" value="ECO:0007669"/>
    <property type="project" value="TreeGrafter"/>
</dbReference>
<comment type="similarity">
    <text evidence="1">Belongs to the VPS13 family.</text>
</comment>
<accession>A0A2T9ZE08</accession>
<dbReference type="GO" id="GO:0007005">
    <property type="term" value="P:mitochondrion organization"/>
    <property type="evidence" value="ECO:0007669"/>
    <property type="project" value="TreeGrafter"/>
</dbReference>
<feature type="domain" description="Intermembrane lipid transfer protein VPS13-like C-terminal" evidence="8">
    <location>
        <begin position="3728"/>
        <end position="3848"/>
    </location>
</feature>
<dbReference type="GO" id="GO:0045324">
    <property type="term" value="P:late endosome to vacuole transport"/>
    <property type="evidence" value="ECO:0007669"/>
    <property type="project" value="TreeGrafter"/>
</dbReference>
<dbReference type="EMBL" id="MBFS01000320">
    <property type="protein sequence ID" value="PVV02833.1"/>
    <property type="molecule type" value="Genomic_DNA"/>
</dbReference>
<evidence type="ECO:0000259" key="8">
    <source>
        <dbReference type="Pfam" id="PF25037"/>
    </source>
</evidence>
<feature type="compositionally biased region" description="Acidic residues" evidence="4">
    <location>
        <begin position="919"/>
        <end position="928"/>
    </location>
</feature>
<feature type="compositionally biased region" description="Low complexity" evidence="4">
    <location>
        <begin position="1167"/>
        <end position="1181"/>
    </location>
</feature>
<feature type="compositionally biased region" description="Polar residues" evidence="4">
    <location>
        <begin position="867"/>
        <end position="881"/>
    </location>
</feature>
<dbReference type="Proteomes" id="UP000245609">
    <property type="component" value="Unassembled WGS sequence"/>
</dbReference>
<evidence type="ECO:0000256" key="4">
    <source>
        <dbReference type="SAM" id="MobiDB-lite"/>
    </source>
</evidence>
<dbReference type="Pfam" id="PF25033">
    <property type="entry name" value="VPS13_M"/>
    <property type="match status" value="1"/>
</dbReference>